<evidence type="ECO:0000256" key="11">
    <source>
        <dbReference type="ARBA" id="ARBA00023286"/>
    </source>
</evidence>
<keyword evidence="16" id="KW-1015">Disulfide bond</keyword>
<evidence type="ECO:0000256" key="14">
    <source>
        <dbReference type="PIRSR" id="PIRSR601508-1"/>
    </source>
</evidence>
<keyword evidence="10" id="KW-0628">Postsynaptic cell membrane</keyword>
<dbReference type="InterPro" id="IPR028082">
    <property type="entry name" value="Peripla_BP_I"/>
</dbReference>
<dbReference type="AlphaFoldDB" id="A0ABD0L6T4"/>
<accession>A0ABD0L6T4</accession>
<feature type="transmembrane region" description="Helical" evidence="18">
    <location>
        <begin position="550"/>
        <end position="569"/>
    </location>
</feature>
<dbReference type="InterPro" id="IPR001320">
    <property type="entry name" value="Iontro_rcpt_C"/>
</dbReference>
<feature type="binding site" evidence="14">
    <location>
        <position position="504"/>
    </location>
    <ligand>
        <name>L-glutamate</name>
        <dbReference type="ChEBI" id="CHEBI:29985"/>
    </ligand>
</feature>
<evidence type="ECO:0000256" key="5">
    <source>
        <dbReference type="ARBA" id="ARBA00023018"/>
    </source>
</evidence>
<keyword evidence="8" id="KW-0675">Receptor</keyword>
<evidence type="ECO:0000256" key="13">
    <source>
        <dbReference type="ARBA" id="ARBA00034104"/>
    </source>
</evidence>
<dbReference type="Pfam" id="PF00060">
    <property type="entry name" value="Lig_chan"/>
    <property type="match status" value="1"/>
</dbReference>
<keyword evidence="12" id="KW-0407">Ion channel</keyword>
<sequence length="886" mass="99840">MAAFTLLLVLLLQQVMAEEEEVPIGLILHERSARLEQAFDFARMVLNHNLLPSGQTPPCNRKKPVMYTVGRNRTDLSDSYKMGSAICSLVAEGVHAVIATSHPTTYNTIQSYSHALHVPFILASQTRETGRDQYHYDINLSPPFANAVLKVIAGIPRSQKLYYVYDTDDGLWRLQRLYEFFQKKPDMARPVDAFRIRNVNSAYSIFRGFDMKDNDVKVIVLDLESANAYRLILEQIIDVGMNRDEYHYILAGAGALDLNIDRDFFSQFLYGGVNITAFSFVTNITNVSRQWEQIWRRYQDDFANLFPLTSDAALMMDAVRIAYEAIKCTNTQTFPQSSRGRSQNDARCGLSTPHQPSTIGTRIMNSVSKVEFEGLTGPIKFHKRIRSDYSLDAYKLRFKSKMKKVDTWRPGDLHIESFAGVPVHEEMANRTQQVTTVDSGQPKICGHNLEGYCIDLLRMVAERVDFDYCIKMNPTNIYGSNINGSWNGMIGELVRGTKDIAIAPLTITEERERVVDFTKPFMNTGISIMIKKPDRQKPGVFSFMEPLDKWVWLCIAIGFLGVSFVLFFVGRFSPYEWQVSEDSGKDATATNTFSISNTLWFSLGALMQQGSDISPRSLSGRIIGSAWWFFTLIIISSYTANLAAFLTVEKLVSPIDSADDLVEHPTIKYGTLSSGTSWNFFKESAVETFQRMREAMDQNKDEVLVDEVKVGVAKVRSSKGEYAFLLESAMNNYHSQQKPCDVMPVGEPLDNKGYGIASRIGHPLRQKINIAVLELGEIGELYKLQQKWWYDKGKCGDLTGSKESAGSQSALTLSNVSGIFHILIGGLVLAMITSSIEYLVQRHLTSRAGKNNHVCKAPPPPPPPRRSCYQTTGRADYKTSYYENEM</sequence>
<evidence type="ECO:0000256" key="4">
    <source>
        <dbReference type="ARBA" id="ARBA00022989"/>
    </source>
</evidence>
<keyword evidence="2" id="KW-1003">Cell membrane</keyword>
<dbReference type="SUPFAM" id="SSF81324">
    <property type="entry name" value="Voltage-gated potassium channels"/>
    <property type="match status" value="1"/>
</dbReference>
<proteinExistence type="predicted"/>
<keyword evidence="11" id="KW-1071">Ligand-gated ion channel</keyword>
<dbReference type="GO" id="GO:0034220">
    <property type="term" value="P:monoatomic ion transmembrane transport"/>
    <property type="evidence" value="ECO:0007669"/>
    <property type="project" value="UniProtKB-KW"/>
</dbReference>
<dbReference type="Gene3D" id="1.10.287.70">
    <property type="match status" value="1"/>
</dbReference>
<gene>
    <name evidence="22" type="ORF">BaRGS_00013496</name>
</gene>
<organism evidence="22 23">
    <name type="scientific">Batillaria attramentaria</name>
    <dbReference type="NCBI Taxonomy" id="370345"/>
    <lineage>
        <taxon>Eukaryota</taxon>
        <taxon>Metazoa</taxon>
        <taxon>Spiralia</taxon>
        <taxon>Lophotrochozoa</taxon>
        <taxon>Mollusca</taxon>
        <taxon>Gastropoda</taxon>
        <taxon>Caenogastropoda</taxon>
        <taxon>Sorbeoconcha</taxon>
        <taxon>Cerithioidea</taxon>
        <taxon>Batillariidae</taxon>
        <taxon>Batillaria</taxon>
    </lineage>
</organism>
<protein>
    <recommendedName>
        <fullName evidence="24">Glutamate receptor</fullName>
    </recommendedName>
</protein>
<feature type="binding site" evidence="14">
    <location>
        <position position="506"/>
    </location>
    <ligand>
        <name>L-glutamate</name>
        <dbReference type="ChEBI" id="CHEBI:29985"/>
    </ligand>
</feature>
<reference evidence="22 23" key="1">
    <citation type="journal article" date="2023" name="Sci. Data">
        <title>Genome assembly of the Korean intertidal mud-creeper Batillaria attramentaria.</title>
        <authorList>
            <person name="Patra A.K."/>
            <person name="Ho P.T."/>
            <person name="Jun S."/>
            <person name="Lee S.J."/>
            <person name="Kim Y."/>
            <person name="Won Y.J."/>
        </authorList>
    </citation>
    <scope>NUCLEOTIDE SEQUENCE [LARGE SCALE GENOMIC DNA]</scope>
    <source>
        <strain evidence="22">Wonlab-2016</strain>
    </source>
</reference>
<dbReference type="PRINTS" id="PR00177">
    <property type="entry name" value="NMDARECEPTOR"/>
</dbReference>
<evidence type="ECO:0000256" key="18">
    <source>
        <dbReference type="SAM" id="Phobius"/>
    </source>
</evidence>
<dbReference type="Proteomes" id="UP001519460">
    <property type="component" value="Unassembled WGS sequence"/>
</dbReference>
<dbReference type="InterPro" id="IPR019594">
    <property type="entry name" value="Glu/Gly-bd"/>
</dbReference>
<keyword evidence="1" id="KW-0813">Transport</keyword>
<keyword evidence="23" id="KW-1185">Reference proteome</keyword>
<feature type="non-terminal residue" evidence="22">
    <location>
        <position position="886"/>
    </location>
</feature>
<evidence type="ECO:0000313" key="22">
    <source>
        <dbReference type="EMBL" id="KAK7495314.1"/>
    </source>
</evidence>
<feature type="disulfide bond" evidence="16">
    <location>
        <begin position="87"/>
        <end position="348"/>
    </location>
</feature>
<dbReference type="InterPro" id="IPR001508">
    <property type="entry name" value="Iono_Glu_rcpt_met"/>
</dbReference>
<dbReference type="SUPFAM" id="SSF53850">
    <property type="entry name" value="Periplasmic binding protein-like II"/>
    <property type="match status" value="1"/>
</dbReference>
<keyword evidence="9" id="KW-0325">Glycoprotein</keyword>
<dbReference type="InterPro" id="IPR001828">
    <property type="entry name" value="ANF_lig-bd_rcpt"/>
</dbReference>
<dbReference type="FunFam" id="3.40.190.10:FF:000087">
    <property type="entry name" value="glutamate receptor 4 isoform X2"/>
    <property type="match status" value="1"/>
</dbReference>
<evidence type="ECO:0000313" key="23">
    <source>
        <dbReference type="Proteomes" id="UP001519460"/>
    </source>
</evidence>
<dbReference type="SUPFAM" id="SSF53822">
    <property type="entry name" value="Periplasmic binding protein-like I"/>
    <property type="match status" value="1"/>
</dbReference>
<name>A0ABD0L6T4_9CAEN</name>
<feature type="disulfide bond" evidence="16">
    <location>
        <begin position="740"/>
        <end position="795"/>
    </location>
</feature>
<dbReference type="Gene3D" id="3.40.50.2300">
    <property type="match status" value="2"/>
</dbReference>
<dbReference type="Pfam" id="PF01094">
    <property type="entry name" value="ANF_receptor"/>
    <property type="match status" value="1"/>
</dbReference>
<evidence type="ECO:0000256" key="8">
    <source>
        <dbReference type="ARBA" id="ARBA00023170"/>
    </source>
</evidence>
<keyword evidence="3 18" id="KW-0812">Transmembrane</keyword>
<evidence type="ECO:0000256" key="15">
    <source>
        <dbReference type="PIRSR" id="PIRSR601508-2"/>
    </source>
</evidence>
<evidence type="ECO:0000256" key="16">
    <source>
        <dbReference type="PIRSR" id="PIRSR601508-3"/>
    </source>
</evidence>
<evidence type="ECO:0000256" key="2">
    <source>
        <dbReference type="ARBA" id="ARBA00022475"/>
    </source>
</evidence>
<comment type="caution">
    <text evidence="22">The sequence shown here is derived from an EMBL/GenBank/DDBJ whole genome shotgun (WGS) entry which is preliminary data.</text>
</comment>
<evidence type="ECO:0000256" key="10">
    <source>
        <dbReference type="ARBA" id="ARBA00023257"/>
    </source>
</evidence>
<feature type="domain" description="Ionotropic glutamate receptor L-glutamate and glycine-binding" evidence="21">
    <location>
        <begin position="432"/>
        <end position="495"/>
    </location>
</feature>
<dbReference type="Gene3D" id="3.40.190.10">
    <property type="entry name" value="Periplasmic binding protein-like II"/>
    <property type="match status" value="2"/>
</dbReference>
<evidence type="ECO:0000256" key="9">
    <source>
        <dbReference type="ARBA" id="ARBA00023180"/>
    </source>
</evidence>
<evidence type="ECO:0000256" key="7">
    <source>
        <dbReference type="ARBA" id="ARBA00023136"/>
    </source>
</evidence>
<evidence type="ECO:0000256" key="12">
    <source>
        <dbReference type="ARBA" id="ARBA00023303"/>
    </source>
</evidence>
<feature type="binding site" evidence="14">
    <location>
        <position position="511"/>
    </location>
    <ligand>
        <name>L-glutamate</name>
        <dbReference type="ChEBI" id="CHEBI:29985"/>
    </ligand>
</feature>
<evidence type="ECO:0008006" key="24">
    <source>
        <dbReference type="Google" id="ProtNLM"/>
    </source>
</evidence>
<feature type="site" description="Interaction with the cone snail toxin Con-ikot-ikot" evidence="15">
    <location>
        <position position="682"/>
    </location>
</feature>
<evidence type="ECO:0000259" key="20">
    <source>
        <dbReference type="SMART" id="SM00079"/>
    </source>
</evidence>
<dbReference type="SMART" id="SM00918">
    <property type="entry name" value="Lig_chan-Glu_bd"/>
    <property type="match status" value="1"/>
</dbReference>
<dbReference type="SMART" id="SM00079">
    <property type="entry name" value="PBPe"/>
    <property type="match status" value="1"/>
</dbReference>
<feature type="binding site" evidence="14">
    <location>
        <position position="727"/>
    </location>
    <ligand>
        <name>L-glutamate</name>
        <dbReference type="ChEBI" id="CHEBI:29985"/>
    </ligand>
</feature>
<dbReference type="PANTHER" id="PTHR18966">
    <property type="entry name" value="IONOTROPIC GLUTAMATE RECEPTOR"/>
    <property type="match status" value="1"/>
</dbReference>
<evidence type="ECO:0000256" key="3">
    <source>
        <dbReference type="ARBA" id="ARBA00022692"/>
    </source>
</evidence>
<dbReference type="FunFam" id="1.10.287.70:FF:000010">
    <property type="entry name" value="Putative glutamate receptor ionotropic kainate 1"/>
    <property type="match status" value="1"/>
</dbReference>
<evidence type="ECO:0000259" key="21">
    <source>
        <dbReference type="SMART" id="SM00918"/>
    </source>
</evidence>
<feature type="transmembrane region" description="Helical" evidence="18">
    <location>
        <begin position="626"/>
        <end position="648"/>
    </location>
</feature>
<feature type="site" description="Crucial to convey clamshell closure to channel opening" evidence="15">
    <location>
        <position position="655"/>
    </location>
</feature>
<dbReference type="EMBL" id="JACVVK020000076">
    <property type="protein sequence ID" value="KAK7495314.1"/>
    <property type="molecule type" value="Genomic_DNA"/>
</dbReference>
<dbReference type="InterPro" id="IPR015683">
    <property type="entry name" value="Ionotropic_Glu_rcpt"/>
</dbReference>
<feature type="transmembrane region" description="Helical" evidence="18">
    <location>
        <begin position="818"/>
        <end position="840"/>
    </location>
</feature>
<evidence type="ECO:0000256" key="17">
    <source>
        <dbReference type="SAM" id="MobiDB-lite"/>
    </source>
</evidence>
<dbReference type="Pfam" id="PF10613">
    <property type="entry name" value="Lig_chan-Glu_bd"/>
    <property type="match status" value="1"/>
</dbReference>
<keyword evidence="7 18" id="KW-0472">Membrane</keyword>
<keyword evidence="19" id="KW-0732">Signal</keyword>
<feature type="chain" id="PRO_5044887693" description="Glutamate receptor" evidence="19">
    <location>
        <begin position="18"/>
        <end position="886"/>
    </location>
</feature>
<feature type="domain" description="Ionotropic glutamate receptor C-terminal" evidence="20">
    <location>
        <begin position="431"/>
        <end position="791"/>
    </location>
</feature>
<feature type="signal peptide" evidence="19">
    <location>
        <begin position="1"/>
        <end position="17"/>
    </location>
</feature>
<keyword evidence="5" id="KW-0770">Synapse</keyword>
<keyword evidence="6" id="KW-0406">Ion transport</keyword>
<dbReference type="GO" id="GO:0045211">
    <property type="term" value="C:postsynaptic membrane"/>
    <property type="evidence" value="ECO:0007669"/>
    <property type="project" value="UniProtKB-SubCell"/>
</dbReference>
<feature type="compositionally biased region" description="Polar residues" evidence="17">
    <location>
        <begin position="333"/>
        <end position="345"/>
    </location>
</feature>
<evidence type="ECO:0000256" key="6">
    <source>
        <dbReference type="ARBA" id="ARBA00023065"/>
    </source>
</evidence>
<evidence type="ECO:0000256" key="19">
    <source>
        <dbReference type="SAM" id="SignalP"/>
    </source>
</evidence>
<comment type="subcellular location">
    <subcellularLocation>
        <location evidence="13">Postsynaptic cell membrane</location>
        <topology evidence="13">Multi-pass membrane protein</topology>
    </subcellularLocation>
</comment>
<keyword evidence="4 18" id="KW-1133">Transmembrane helix</keyword>
<feature type="binding site" evidence="14">
    <location>
        <position position="677"/>
    </location>
    <ligand>
        <name>L-glutamate</name>
        <dbReference type="ChEBI" id="CHEBI:29985"/>
    </ligand>
</feature>
<dbReference type="FunFam" id="3.40.190.10:FF:000024">
    <property type="entry name" value="Glutamate receptor, ionotropic, delta 1"/>
    <property type="match status" value="1"/>
</dbReference>
<evidence type="ECO:0000256" key="1">
    <source>
        <dbReference type="ARBA" id="ARBA00022448"/>
    </source>
</evidence>
<feature type="region of interest" description="Disordered" evidence="17">
    <location>
        <begin position="333"/>
        <end position="354"/>
    </location>
</feature>